<evidence type="ECO:0000313" key="3">
    <source>
        <dbReference type="Proteomes" id="UP001529510"/>
    </source>
</evidence>
<dbReference type="Proteomes" id="UP001529510">
    <property type="component" value="Unassembled WGS sequence"/>
</dbReference>
<accession>A0ABD0RM89</accession>
<feature type="compositionally biased region" description="Acidic residues" evidence="1">
    <location>
        <begin position="89"/>
        <end position="98"/>
    </location>
</feature>
<evidence type="ECO:0000313" key="2">
    <source>
        <dbReference type="EMBL" id="KAL0199446.1"/>
    </source>
</evidence>
<proteinExistence type="predicted"/>
<sequence length="159" mass="17218">LERSPICVVCPGVLRAGNDVRAGQRHHQLSVLDWVQLQPPCVPPRHHRTELEGRDPQVSEECPAPIQNQPTGPPAHPEPSQPTPRLTEPEPEPTMDGEPEPRVTEPLPMGVTVREITTEPEPIESDQVREPAAMPATVDVPVGREGAEDSTAHCTAADG</sequence>
<feature type="compositionally biased region" description="Pro residues" evidence="1">
    <location>
        <begin position="71"/>
        <end position="82"/>
    </location>
</feature>
<dbReference type="EMBL" id="JAMKFB020000003">
    <property type="protein sequence ID" value="KAL0199446.1"/>
    <property type="molecule type" value="Genomic_DNA"/>
</dbReference>
<protein>
    <submittedName>
        <fullName evidence="2">Uncharacterized protein</fullName>
    </submittedName>
</protein>
<evidence type="ECO:0000256" key="1">
    <source>
        <dbReference type="SAM" id="MobiDB-lite"/>
    </source>
</evidence>
<comment type="caution">
    <text evidence="2">The sequence shown here is derived from an EMBL/GenBank/DDBJ whole genome shotgun (WGS) entry which is preliminary data.</text>
</comment>
<reference evidence="2 3" key="1">
    <citation type="submission" date="2024-05" db="EMBL/GenBank/DDBJ databases">
        <title>Genome sequencing and assembly of Indian major carp, Cirrhinus mrigala (Hamilton, 1822).</title>
        <authorList>
            <person name="Mohindra V."/>
            <person name="Chowdhury L.M."/>
            <person name="Lal K."/>
            <person name="Jena J.K."/>
        </authorList>
    </citation>
    <scope>NUCLEOTIDE SEQUENCE [LARGE SCALE GENOMIC DNA]</scope>
    <source>
        <strain evidence="2">CM1030</strain>
        <tissue evidence="2">Blood</tissue>
    </source>
</reference>
<feature type="non-terminal residue" evidence="2">
    <location>
        <position position="1"/>
    </location>
</feature>
<organism evidence="2 3">
    <name type="scientific">Cirrhinus mrigala</name>
    <name type="common">Mrigala</name>
    <dbReference type="NCBI Taxonomy" id="683832"/>
    <lineage>
        <taxon>Eukaryota</taxon>
        <taxon>Metazoa</taxon>
        <taxon>Chordata</taxon>
        <taxon>Craniata</taxon>
        <taxon>Vertebrata</taxon>
        <taxon>Euteleostomi</taxon>
        <taxon>Actinopterygii</taxon>
        <taxon>Neopterygii</taxon>
        <taxon>Teleostei</taxon>
        <taxon>Ostariophysi</taxon>
        <taxon>Cypriniformes</taxon>
        <taxon>Cyprinidae</taxon>
        <taxon>Labeoninae</taxon>
        <taxon>Labeonini</taxon>
        <taxon>Cirrhinus</taxon>
    </lineage>
</organism>
<keyword evidence="3" id="KW-1185">Reference proteome</keyword>
<name>A0ABD0RM89_CIRMR</name>
<gene>
    <name evidence="2" type="ORF">M9458_007986</name>
</gene>
<feature type="non-terminal residue" evidence="2">
    <location>
        <position position="159"/>
    </location>
</feature>
<feature type="region of interest" description="Disordered" evidence="1">
    <location>
        <begin position="45"/>
        <end position="159"/>
    </location>
</feature>
<dbReference type="AlphaFoldDB" id="A0ABD0RM89"/>